<dbReference type="EMBL" id="JAOPGA020000155">
    <property type="protein sequence ID" value="KAL0477239.1"/>
    <property type="molecule type" value="Genomic_DNA"/>
</dbReference>
<feature type="transmembrane region" description="Helical" evidence="7">
    <location>
        <begin position="276"/>
        <end position="297"/>
    </location>
</feature>
<comment type="subcellular location">
    <subcellularLocation>
        <location evidence="1">Membrane</location>
        <topology evidence="1">Multi-pass membrane protein</topology>
    </subcellularLocation>
</comment>
<keyword evidence="6 7" id="KW-0472">Membrane</keyword>
<dbReference type="InterPro" id="IPR036259">
    <property type="entry name" value="MFS_trans_sf"/>
</dbReference>
<feature type="transmembrane region" description="Helical" evidence="7">
    <location>
        <begin position="388"/>
        <end position="409"/>
    </location>
</feature>
<name>A0AAW2YKU4_9EUKA</name>
<feature type="transmembrane region" description="Helical" evidence="7">
    <location>
        <begin position="346"/>
        <end position="368"/>
    </location>
</feature>
<dbReference type="GO" id="GO:0015293">
    <property type="term" value="F:symporter activity"/>
    <property type="evidence" value="ECO:0007669"/>
    <property type="project" value="UniProtKB-KW"/>
</dbReference>
<dbReference type="PROSITE" id="PS50850">
    <property type="entry name" value="MFS"/>
    <property type="match status" value="1"/>
</dbReference>
<dbReference type="PANTHER" id="PTHR11662">
    <property type="entry name" value="SOLUTE CARRIER FAMILY 17"/>
    <property type="match status" value="1"/>
</dbReference>
<dbReference type="SUPFAM" id="SSF103473">
    <property type="entry name" value="MFS general substrate transporter"/>
    <property type="match status" value="1"/>
</dbReference>
<feature type="transmembrane region" description="Helical" evidence="7">
    <location>
        <begin position="179"/>
        <end position="199"/>
    </location>
</feature>
<accession>A0AAW2YKU4</accession>
<sequence length="549" mass="61307">MSKITRFFDDGTPSTATDVKHYLTVPDEFYDLESTPTTGVPEESFLKSEEYAFSENTPPNNPYHGRFATVDLTPLTAKTPAGYYTMIDPEPYYKHEIEKPKKPTGCYIPHRVIICTFLMFSNIICYVDRVNMAVAIIPMAKEFNWSERTQGSILSSFYWGYLFTQILGGILSKQFGGKVVLYTGVCLWSCLTLLTPIFADLATKYWLGILIFARVGLGIGEGVNFPAVTQMFSVWVPKSERSRSWSIIGAGTDIGTLIALLLGPVITVYIGWQWTFYIFGFVGLIWAGLFLFLASSLPSESSFCKPYEKFYIEQSIKEENDSTESDTTDANVGAFRFMWNVLRSGAMWAAVLAPVCFSYGSYLLGTYMPKYMLSLGVSFAHSGYYSSLPYFFISICAPIWGFISDSTILRYDVNVQNMRKIMTVISMVGAPFFWFFLRFTRFSIVLSTCLLCVSSSLSAAHRAGSSMSTVDIGGPKYASILYSVSNTFQTIPGIVGPLVTGWILDEIPLIESTIISFSPWDVVFNIMIIINFVGAIIFVALGKGVPQYK</sequence>
<evidence type="ECO:0000256" key="5">
    <source>
        <dbReference type="ARBA" id="ARBA00022989"/>
    </source>
</evidence>
<evidence type="ECO:0000313" key="9">
    <source>
        <dbReference type="EMBL" id="KAL0477239.1"/>
    </source>
</evidence>
<dbReference type="Proteomes" id="UP001431209">
    <property type="component" value="Unassembled WGS sequence"/>
</dbReference>
<evidence type="ECO:0000256" key="1">
    <source>
        <dbReference type="ARBA" id="ARBA00004141"/>
    </source>
</evidence>
<feature type="domain" description="Major facilitator superfamily (MFS) profile" evidence="8">
    <location>
        <begin position="114"/>
        <end position="546"/>
    </location>
</feature>
<dbReference type="FunFam" id="1.20.1250.20:FF:000003">
    <property type="entry name" value="Solute carrier family 17 member 3"/>
    <property type="match status" value="1"/>
</dbReference>
<dbReference type="InterPro" id="IPR011701">
    <property type="entry name" value="MFS"/>
</dbReference>
<keyword evidence="4" id="KW-0769">Symport</keyword>
<dbReference type="FunFam" id="1.20.1250.20:FF:000423">
    <property type="entry name" value="Putative inorganic phosphate cotransporter-like Protein"/>
    <property type="match status" value="1"/>
</dbReference>
<keyword evidence="5 7" id="KW-1133">Transmembrane helix</keyword>
<protein>
    <submittedName>
        <fullName evidence="9">12 TM domain-containing transmembrane protein</fullName>
    </submittedName>
</protein>
<feature type="transmembrane region" description="Helical" evidence="7">
    <location>
        <begin position="421"/>
        <end position="437"/>
    </location>
</feature>
<keyword evidence="10" id="KW-1185">Reference proteome</keyword>
<feature type="transmembrane region" description="Helical" evidence="7">
    <location>
        <begin position="152"/>
        <end position="172"/>
    </location>
</feature>
<proteinExistence type="predicted"/>
<evidence type="ECO:0000313" key="10">
    <source>
        <dbReference type="Proteomes" id="UP001431209"/>
    </source>
</evidence>
<feature type="transmembrane region" description="Helical" evidence="7">
    <location>
        <begin position="443"/>
        <end position="460"/>
    </location>
</feature>
<evidence type="ECO:0000256" key="3">
    <source>
        <dbReference type="ARBA" id="ARBA00022692"/>
    </source>
</evidence>
<feature type="transmembrane region" description="Helical" evidence="7">
    <location>
        <begin position="523"/>
        <end position="541"/>
    </location>
</feature>
<dbReference type="GO" id="GO:0016020">
    <property type="term" value="C:membrane"/>
    <property type="evidence" value="ECO:0007669"/>
    <property type="project" value="UniProtKB-SubCell"/>
</dbReference>
<evidence type="ECO:0000256" key="6">
    <source>
        <dbReference type="ARBA" id="ARBA00023136"/>
    </source>
</evidence>
<keyword evidence="3 7" id="KW-0812">Transmembrane</keyword>
<evidence type="ECO:0000259" key="8">
    <source>
        <dbReference type="PROSITE" id="PS50850"/>
    </source>
</evidence>
<reference evidence="9 10" key="1">
    <citation type="submission" date="2024-03" db="EMBL/GenBank/DDBJ databases">
        <title>The Acrasis kona genome and developmental transcriptomes reveal deep origins of eukaryotic multicellular pathways.</title>
        <authorList>
            <person name="Sheikh S."/>
            <person name="Fu C.-J."/>
            <person name="Brown M.W."/>
            <person name="Baldauf S.L."/>
        </authorList>
    </citation>
    <scope>NUCLEOTIDE SEQUENCE [LARGE SCALE GENOMIC DNA]</scope>
    <source>
        <strain evidence="9 10">ATCC MYA-3509</strain>
    </source>
</reference>
<feature type="transmembrane region" description="Helical" evidence="7">
    <location>
        <begin position="112"/>
        <end position="140"/>
    </location>
</feature>
<comment type="caution">
    <text evidence="9">The sequence shown here is derived from an EMBL/GenBank/DDBJ whole genome shotgun (WGS) entry which is preliminary data.</text>
</comment>
<dbReference type="Pfam" id="PF07690">
    <property type="entry name" value="MFS_1"/>
    <property type="match status" value="1"/>
</dbReference>
<feature type="transmembrane region" description="Helical" evidence="7">
    <location>
        <begin position="205"/>
        <end position="225"/>
    </location>
</feature>
<dbReference type="InterPro" id="IPR020846">
    <property type="entry name" value="MFS_dom"/>
</dbReference>
<gene>
    <name evidence="9" type="ORF">AKO1_005843</name>
</gene>
<evidence type="ECO:0000256" key="7">
    <source>
        <dbReference type="SAM" id="Phobius"/>
    </source>
</evidence>
<dbReference type="AlphaFoldDB" id="A0AAW2YKU4"/>
<evidence type="ECO:0000256" key="2">
    <source>
        <dbReference type="ARBA" id="ARBA00022448"/>
    </source>
</evidence>
<dbReference type="Gene3D" id="1.20.1250.20">
    <property type="entry name" value="MFS general substrate transporter like domains"/>
    <property type="match status" value="2"/>
</dbReference>
<keyword evidence="2" id="KW-0813">Transport</keyword>
<dbReference type="PANTHER" id="PTHR11662:SF399">
    <property type="entry name" value="FI19708P1-RELATED"/>
    <property type="match status" value="1"/>
</dbReference>
<evidence type="ECO:0000256" key="4">
    <source>
        <dbReference type="ARBA" id="ARBA00022847"/>
    </source>
</evidence>
<organism evidence="9 10">
    <name type="scientific">Acrasis kona</name>
    <dbReference type="NCBI Taxonomy" id="1008807"/>
    <lineage>
        <taxon>Eukaryota</taxon>
        <taxon>Discoba</taxon>
        <taxon>Heterolobosea</taxon>
        <taxon>Tetramitia</taxon>
        <taxon>Eutetramitia</taxon>
        <taxon>Acrasidae</taxon>
        <taxon>Acrasis</taxon>
    </lineage>
</organism>
<feature type="transmembrane region" description="Helical" evidence="7">
    <location>
        <begin position="480"/>
        <end position="503"/>
    </location>
</feature>
<dbReference type="InterPro" id="IPR050382">
    <property type="entry name" value="MFS_Na/Anion_cotransporter"/>
</dbReference>
<feature type="transmembrane region" description="Helical" evidence="7">
    <location>
        <begin position="245"/>
        <end position="270"/>
    </location>
</feature>